<dbReference type="GO" id="GO:0006606">
    <property type="term" value="P:protein import into nucleus"/>
    <property type="evidence" value="ECO:0007669"/>
    <property type="project" value="TreeGrafter"/>
</dbReference>
<dbReference type="EMBL" id="NDIQ01000001">
    <property type="protein sequence ID" value="PRT53771.1"/>
    <property type="molecule type" value="Genomic_DNA"/>
</dbReference>
<dbReference type="PANTHER" id="PTHR13405">
    <property type="entry name" value="NUCLEAR PORE COMPLEX PROTEIN NUP133"/>
    <property type="match status" value="1"/>
</dbReference>
<evidence type="ECO:0000256" key="3">
    <source>
        <dbReference type="ARBA" id="ARBA00022448"/>
    </source>
</evidence>
<comment type="caution">
    <text evidence="6">The sequence shown here is derived from an EMBL/GenBank/DDBJ whole genome shotgun (WGS) entry which is preliminary data.</text>
</comment>
<comment type="subcellular location">
    <subcellularLocation>
        <location evidence="1">Nucleus</location>
    </subcellularLocation>
</comment>
<dbReference type="Gene3D" id="2.130.10.10">
    <property type="entry name" value="YVTN repeat-like/Quinoprotein amine dehydrogenase"/>
    <property type="match status" value="1"/>
</dbReference>
<evidence type="ECO:0000313" key="7">
    <source>
        <dbReference type="Proteomes" id="UP000238350"/>
    </source>
</evidence>
<name>A0A2T0FFJ9_9ASCO</name>
<evidence type="ECO:0000256" key="1">
    <source>
        <dbReference type="ARBA" id="ARBA00004123"/>
    </source>
</evidence>
<dbReference type="Pfam" id="PF08801">
    <property type="entry name" value="Nucleoporin_N"/>
    <property type="match status" value="1"/>
</dbReference>
<feature type="domain" description="Nucleoporin Nup133/Nup155-like N-terminal" evidence="5">
    <location>
        <begin position="54"/>
        <end position="385"/>
    </location>
</feature>
<dbReference type="GO" id="GO:0000972">
    <property type="term" value="P:transcription-dependent tethering of RNA polymerase II gene DNA at nuclear periphery"/>
    <property type="evidence" value="ECO:0007669"/>
    <property type="project" value="TreeGrafter"/>
</dbReference>
<reference evidence="6 7" key="1">
    <citation type="submission" date="2017-04" db="EMBL/GenBank/DDBJ databases">
        <title>Genome sequencing of [Candida] sorbophila.</title>
        <authorList>
            <person name="Ahn J.O."/>
        </authorList>
    </citation>
    <scope>NUCLEOTIDE SEQUENCE [LARGE SCALE GENOMIC DNA]</scope>
    <source>
        <strain evidence="6 7">DS02</strain>
    </source>
</reference>
<dbReference type="InterPro" id="IPR037624">
    <property type="entry name" value="Nup133-like"/>
</dbReference>
<proteinExistence type="inferred from homology"/>
<evidence type="ECO:0000313" key="6">
    <source>
        <dbReference type="EMBL" id="PRT53771.1"/>
    </source>
</evidence>
<dbReference type="InterPro" id="IPR015943">
    <property type="entry name" value="WD40/YVTN_repeat-like_dom_sf"/>
</dbReference>
<dbReference type="GO" id="GO:0016973">
    <property type="term" value="P:poly(A)+ mRNA export from nucleus"/>
    <property type="evidence" value="ECO:0007669"/>
    <property type="project" value="TreeGrafter"/>
</dbReference>
<evidence type="ECO:0000256" key="2">
    <source>
        <dbReference type="ARBA" id="ARBA00005569"/>
    </source>
</evidence>
<dbReference type="PANTHER" id="PTHR13405:SF11">
    <property type="entry name" value="NUCLEAR PORE COMPLEX PROTEIN NUP133"/>
    <property type="match status" value="1"/>
</dbReference>
<evidence type="ECO:0000259" key="5">
    <source>
        <dbReference type="Pfam" id="PF08801"/>
    </source>
</evidence>
<dbReference type="SUPFAM" id="SSF117289">
    <property type="entry name" value="Nucleoporin domain"/>
    <property type="match status" value="1"/>
</dbReference>
<accession>A0A2T0FFJ9</accession>
<dbReference type="InterPro" id="IPR014908">
    <property type="entry name" value="Nucleoporin_Nup133/Nup155_N"/>
</dbReference>
<sequence length="1005" mass="110613">MSTFRSVRLSTFEKPKFGQLNNAPAGADVKPSQDTVVEPLGKIQSVPRPNLISTDSYRVNMLPGRPVFLEHQESVGASAQIDPTTGFALLNTSTSSFVWSYVSSESVPFSLEFGQNVPESTTGVLIPPFGAATEPGFVLVNNETGSIIMWESVGRSVADGLFSQGNSIEGFIRLHGNETIECAVYIDQVGLICTSSAGRFYLVTLRDGLGKPQISVSRMRSFRGGLLAIKDTLITRSYHREIVSIVAGAQINESERAVYICNKYGQMSTWQCSSQGTAKLISETELVPLLYKGLCLLYSAADRSLRIQDIQVDGTKLYILSSFHHEGSVFWLVGFAEIENSSNVTTSSLHRLQSYVSTEQSPAKLIVGDKIVFACFSDAVVLLERSAEAHKARFEDALFVKPNVSIFGAGTSSAGLEVVTTAGILEIHLNDRLTLPTPQSRIQVAISQSSSILPLDLQPHTPLGSPAEINEAIVATVKNISSLESKGDAKSTLLLRAEWLRMLITVVDGAPLPEGTDVPVDPDTRWWLTEEMAILTAAEAITDKTMSSSHVKDVGNTPALLISLLSTAPALGFAGVLAAQNALRVVGTPEKFPKRCPWPANRELVSALERAASEIDPVVAEAVQAVCGAYKLRLGYLESQGDRQEYKNVVQSVKVKSGNLIMALSDVDFPAAMQIAESFAVVEPLARLVAKSWSPEPTPSQTAQLEEYISRFGYEFAEVLFTQLRDNNDIKTVFQMFLRSHPEYLARYVEEKQLYRQGWVLAFFQNDTERAANILRKAVDTPTSVQERRVIASLQKLCAIQAGDVDLKESANTVLEVSNAQLELQRQYKSAGDYLRTKHDGVNELLSHFLPKLKTTHLKTEDVIDLLTFVPMKTPGSEDNFARAFSLLSSPSQRANLLAQQTIIHTDWSQVNEETLRDSLLYKTLHSLSSEANKNHLIHPASWSAPTNAPEIKQLYPWATPSSLEKLHTDFTNFNATIEKICNEYDMMKWLHLCVQPEGESMEID</sequence>
<dbReference type="Proteomes" id="UP000238350">
    <property type="component" value="Unassembled WGS sequence"/>
</dbReference>
<gene>
    <name evidence="6" type="ORF">B9G98_01391</name>
</gene>
<dbReference type="STRING" id="45607.A0A2T0FFJ9"/>
<dbReference type="OrthoDB" id="103454at2759"/>
<comment type="similarity">
    <text evidence="2">Belongs to the nucleoporin Nup133 family.</text>
</comment>
<dbReference type="GO" id="GO:0017056">
    <property type="term" value="F:structural constituent of nuclear pore"/>
    <property type="evidence" value="ECO:0007669"/>
    <property type="project" value="InterPro"/>
</dbReference>
<keyword evidence="3" id="KW-0813">Transport</keyword>
<dbReference type="GeneID" id="36515140"/>
<keyword evidence="7" id="KW-1185">Reference proteome</keyword>
<dbReference type="AlphaFoldDB" id="A0A2T0FFJ9"/>
<dbReference type="GO" id="GO:0031080">
    <property type="term" value="C:nuclear pore outer ring"/>
    <property type="evidence" value="ECO:0007669"/>
    <property type="project" value="TreeGrafter"/>
</dbReference>
<keyword evidence="4" id="KW-0539">Nucleus</keyword>
<evidence type="ECO:0000256" key="4">
    <source>
        <dbReference type="ARBA" id="ARBA00023242"/>
    </source>
</evidence>
<protein>
    <recommendedName>
        <fullName evidence="5">Nucleoporin Nup133/Nup155-like N-terminal domain-containing protein</fullName>
    </recommendedName>
</protein>
<organism evidence="6 7">
    <name type="scientific">Wickerhamiella sorbophila</name>
    <dbReference type="NCBI Taxonomy" id="45607"/>
    <lineage>
        <taxon>Eukaryota</taxon>
        <taxon>Fungi</taxon>
        <taxon>Dikarya</taxon>
        <taxon>Ascomycota</taxon>
        <taxon>Saccharomycotina</taxon>
        <taxon>Dipodascomycetes</taxon>
        <taxon>Dipodascales</taxon>
        <taxon>Trichomonascaceae</taxon>
        <taxon>Wickerhamiella</taxon>
    </lineage>
</organism>
<dbReference type="RefSeq" id="XP_024663717.1">
    <property type="nucleotide sequence ID" value="XM_024807949.1"/>
</dbReference>